<dbReference type="Proteomes" id="UP000199473">
    <property type="component" value="Unassembled WGS sequence"/>
</dbReference>
<sequence length="273" mass="30257">MMPPRRDAGEGREAAPQALVLQQLPPLDPHSAVPLHQQLADRLAAPLRGAQAALAGFAMPTEAQCMAHFGVSRPTIRQAMAHLVAAGLVTRGRGRGTFVAPERLNHDVSMAFEDEMRAARRSIRLQVLLRRQEVAPERVRQKLHLPPGEQVEYVERLRFLDGEVFAFEQRWFPPAVSRHVTQAMLEEMAIISLLGAAMREPPARIVNTVRCLPADARVARLLGVASRTSLLETEHTYFAASGTPLLHGAVRFHGERFEFTLESALRLPGREGE</sequence>
<keyword evidence="3" id="KW-0804">Transcription</keyword>
<dbReference type="PANTHER" id="PTHR44846:SF1">
    <property type="entry name" value="MANNOSYL-D-GLYCERATE TRANSPORT_METABOLISM SYSTEM REPRESSOR MNGR-RELATED"/>
    <property type="match status" value="1"/>
</dbReference>
<dbReference type="InterPro" id="IPR000524">
    <property type="entry name" value="Tscrpt_reg_HTH_GntR"/>
</dbReference>
<keyword evidence="1" id="KW-0805">Transcription regulation</keyword>
<dbReference type="SUPFAM" id="SSF46785">
    <property type="entry name" value="Winged helix' DNA-binding domain"/>
    <property type="match status" value="1"/>
</dbReference>
<evidence type="ECO:0000256" key="2">
    <source>
        <dbReference type="ARBA" id="ARBA00023125"/>
    </source>
</evidence>
<evidence type="ECO:0000256" key="1">
    <source>
        <dbReference type="ARBA" id="ARBA00023015"/>
    </source>
</evidence>
<keyword evidence="2" id="KW-0238">DNA-binding</keyword>
<evidence type="ECO:0000259" key="4">
    <source>
        <dbReference type="PROSITE" id="PS50949"/>
    </source>
</evidence>
<dbReference type="InterPro" id="IPR050679">
    <property type="entry name" value="Bact_HTH_transcr_reg"/>
</dbReference>
<organism evidence="5 6">
    <name type="scientific">Falsiroseomonas stagni DSM 19981</name>
    <dbReference type="NCBI Taxonomy" id="1123062"/>
    <lineage>
        <taxon>Bacteria</taxon>
        <taxon>Pseudomonadati</taxon>
        <taxon>Pseudomonadota</taxon>
        <taxon>Alphaproteobacteria</taxon>
        <taxon>Acetobacterales</taxon>
        <taxon>Roseomonadaceae</taxon>
        <taxon>Falsiroseomonas</taxon>
    </lineage>
</organism>
<dbReference type="AlphaFoldDB" id="A0A1I3XTH3"/>
<dbReference type="SMART" id="SM00345">
    <property type="entry name" value="HTH_GNTR"/>
    <property type="match status" value="1"/>
</dbReference>
<protein>
    <submittedName>
        <fullName evidence="5">GntR family transcriptional regulator</fullName>
    </submittedName>
</protein>
<dbReference type="Gene3D" id="1.10.10.10">
    <property type="entry name" value="Winged helix-like DNA-binding domain superfamily/Winged helix DNA-binding domain"/>
    <property type="match status" value="1"/>
</dbReference>
<dbReference type="InterPro" id="IPR011663">
    <property type="entry name" value="UTRA"/>
</dbReference>
<dbReference type="PROSITE" id="PS50949">
    <property type="entry name" value="HTH_GNTR"/>
    <property type="match status" value="1"/>
</dbReference>
<dbReference type="OrthoDB" id="7334968at2"/>
<dbReference type="PANTHER" id="PTHR44846">
    <property type="entry name" value="MANNOSYL-D-GLYCERATE TRANSPORT/METABOLISM SYSTEM REPRESSOR MNGR-RELATED"/>
    <property type="match status" value="1"/>
</dbReference>
<proteinExistence type="predicted"/>
<dbReference type="InterPro" id="IPR036388">
    <property type="entry name" value="WH-like_DNA-bd_sf"/>
</dbReference>
<keyword evidence="6" id="KW-1185">Reference proteome</keyword>
<name>A0A1I3XTH3_9PROT</name>
<dbReference type="InterPro" id="IPR036390">
    <property type="entry name" value="WH_DNA-bd_sf"/>
</dbReference>
<dbReference type="CDD" id="cd07377">
    <property type="entry name" value="WHTH_GntR"/>
    <property type="match status" value="1"/>
</dbReference>
<dbReference type="SMART" id="SM00866">
    <property type="entry name" value="UTRA"/>
    <property type="match status" value="1"/>
</dbReference>
<feature type="domain" description="HTH gntR-type" evidence="4">
    <location>
        <begin position="33"/>
        <end position="102"/>
    </location>
</feature>
<evidence type="ECO:0000313" key="6">
    <source>
        <dbReference type="Proteomes" id="UP000199473"/>
    </source>
</evidence>
<dbReference type="RefSeq" id="WP_092955347.1">
    <property type="nucleotide sequence ID" value="NZ_FOSQ01000001.1"/>
</dbReference>
<evidence type="ECO:0000313" key="5">
    <source>
        <dbReference type="EMBL" id="SFK22812.1"/>
    </source>
</evidence>
<dbReference type="Pfam" id="PF07702">
    <property type="entry name" value="UTRA"/>
    <property type="match status" value="1"/>
</dbReference>
<dbReference type="InterPro" id="IPR028978">
    <property type="entry name" value="Chorismate_lyase_/UTRA_dom_sf"/>
</dbReference>
<dbReference type="SUPFAM" id="SSF64288">
    <property type="entry name" value="Chorismate lyase-like"/>
    <property type="match status" value="1"/>
</dbReference>
<dbReference type="GO" id="GO:0003700">
    <property type="term" value="F:DNA-binding transcription factor activity"/>
    <property type="evidence" value="ECO:0007669"/>
    <property type="project" value="InterPro"/>
</dbReference>
<dbReference type="EMBL" id="FOSQ01000001">
    <property type="protein sequence ID" value="SFK22812.1"/>
    <property type="molecule type" value="Genomic_DNA"/>
</dbReference>
<dbReference type="GO" id="GO:0003677">
    <property type="term" value="F:DNA binding"/>
    <property type="evidence" value="ECO:0007669"/>
    <property type="project" value="UniProtKB-KW"/>
</dbReference>
<dbReference type="GO" id="GO:0045892">
    <property type="term" value="P:negative regulation of DNA-templated transcription"/>
    <property type="evidence" value="ECO:0007669"/>
    <property type="project" value="TreeGrafter"/>
</dbReference>
<gene>
    <name evidence="5" type="ORF">SAMN02745775_101635</name>
</gene>
<evidence type="ECO:0000256" key="3">
    <source>
        <dbReference type="ARBA" id="ARBA00023163"/>
    </source>
</evidence>
<dbReference type="Pfam" id="PF00392">
    <property type="entry name" value="GntR"/>
    <property type="match status" value="1"/>
</dbReference>
<dbReference type="PRINTS" id="PR00035">
    <property type="entry name" value="HTHGNTR"/>
</dbReference>
<dbReference type="Gene3D" id="3.40.1410.10">
    <property type="entry name" value="Chorismate lyase-like"/>
    <property type="match status" value="1"/>
</dbReference>
<reference evidence="5 6" key="1">
    <citation type="submission" date="2016-10" db="EMBL/GenBank/DDBJ databases">
        <authorList>
            <person name="de Groot N.N."/>
        </authorList>
    </citation>
    <scope>NUCLEOTIDE SEQUENCE [LARGE SCALE GENOMIC DNA]</scope>
    <source>
        <strain evidence="5 6">DSM 19981</strain>
    </source>
</reference>
<dbReference type="STRING" id="1123062.SAMN02745775_101635"/>
<accession>A0A1I3XTH3</accession>